<gene>
    <name evidence="2" type="ORF">SAMN05444279_10419</name>
</gene>
<dbReference type="AlphaFoldDB" id="A0A1M4UEN4"/>
<keyword evidence="3" id="KW-1185">Reference proteome</keyword>
<evidence type="ECO:0000313" key="2">
    <source>
        <dbReference type="EMBL" id="SHE55057.1"/>
    </source>
</evidence>
<evidence type="ECO:0000313" key="3">
    <source>
        <dbReference type="Proteomes" id="UP000325134"/>
    </source>
</evidence>
<organism evidence="2 3">
    <name type="scientific">Ruegeria intermedia</name>
    <dbReference type="NCBI Taxonomy" id="996115"/>
    <lineage>
        <taxon>Bacteria</taxon>
        <taxon>Pseudomonadati</taxon>
        <taxon>Pseudomonadota</taxon>
        <taxon>Alphaproteobacteria</taxon>
        <taxon>Rhodobacterales</taxon>
        <taxon>Roseobacteraceae</taxon>
        <taxon>Ruegeria</taxon>
    </lineage>
</organism>
<evidence type="ECO:0000256" key="1">
    <source>
        <dbReference type="SAM" id="MobiDB-lite"/>
    </source>
</evidence>
<protein>
    <submittedName>
        <fullName evidence="2">Protein required for attachment to host cells</fullName>
    </submittedName>
</protein>
<accession>A0A1M4UEN4</accession>
<dbReference type="Pfam" id="PF18856">
    <property type="entry name" value="baeRF_family12"/>
    <property type="match status" value="1"/>
</dbReference>
<proteinExistence type="predicted"/>
<name>A0A1M4UEN4_9RHOB</name>
<feature type="compositionally biased region" description="Basic and acidic residues" evidence="1">
    <location>
        <begin position="49"/>
        <end position="58"/>
    </location>
</feature>
<dbReference type="Proteomes" id="UP000325134">
    <property type="component" value="Unassembled WGS sequence"/>
</dbReference>
<dbReference type="OrthoDB" id="9812459at2"/>
<reference evidence="2 3" key="1">
    <citation type="submission" date="2016-11" db="EMBL/GenBank/DDBJ databases">
        <authorList>
            <person name="Varghese N."/>
            <person name="Submissions S."/>
        </authorList>
    </citation>
    <scope>NUCLEOTIDE SEQUENCE [LARGE SCALE GENOMIC DNA]</scope>
    <source>
        <strain evidence="2 3">DSM 29341</strain>
    </source>
</reference>
<feature type="region of interest" description="Disordered" evidence="1">
    <location>
        <begin position="37"/>
        <end position="70"/>
    </location>
</feature>
<dbReference type="EMBL" id="FQVK01000004">
    <property type="protein sequence ID" value="SHE55057.1"/>
    <property type="molecule type" value="Genomic_DNA"/>
</dbReference>
<dbReference type="RefSeq" id="WP_149774795.1">
    <property type="nucleotide sequence ID" value="NZ_FQVK01000004.1"/>
</dbReference>
<dbReference type="InterPro" id="IPR041374">
    <property type="entry name" value="BaeRF_family12"/>
</dbReference>
<sequence length="149" mass="16473">MVKLVPGTWVVIADGEKALFTENTASGWEPKLKVLSVEQQDPDAVQPRPTDRPGRRADGGPNQKSAVEEDTWRTHARALFAQDLADLLNREGHKGAFSHLVLIASPQVLGLLRRNLHETVQAKIVAEIDKTLTNHPLKKIEKVLADHTP</sequence>